<feature type="signal peptide" evidence="1">
    <location>
        <begin position="1"/>
        <end position="21"/>
    </location>
</feature>
<reference evidence="2" key="1">
    <citation type="submission" date="2020-10" db="EMBL/GenBank/DDBJ databases">
        <authorList>
            <person name="Gilroy R."/>
        </authorList>
    </citation>
    <scope>NUCLEOTIDE SEQUENCE</scope>
    <source>
        <strain evidence="2">11167</strain>
    </source>
</reference>
<comment type="caution">
    <text evidence="2">The sequence shown here is derived from an EMBL/GenBank/DDBJ whole genome shotgun (WGS) entry which is preliminary data.</text>
</comment>
<dbReference type="PROSITE" id="PS51257">
    <property type="entry name" value="PROKAR_LIPOPROTEIN"/>
    <property type="match status" value="1"/>
</dbReference>
<name>A0A9D9E8R6_9SPIR</name>
<keyword evidence="1" id="KW-0732">Signal</keyword>
<accession>A0A9D9E8R6</accession>
<gene>
    <name evidence="2" type="ORF">IAC42_00090</name>
</gene>
<dbReference type="AlphaFoldDB" id="A0A9D9E8R6"/>
<protein>
    <submittedName>
        <fullName evidence="2">Uncharacterized protein</fullName>
    </submittedName>
</protein>
<proteinExistence type="predicted"/>
<evidence type="ECO:0000313" key="2">
    <source>
        <dbReference type="EMBL" id="MBO8442148.1"/>
    </source>
</evidence>
<evidence type="ECO:0000256" key="1">
    <source>
        <dbReference type="SAM" id="SignalP"/>
    </source>
</evidence>
<dbReference type="Proteomes" id="UP000823633">
    <property type="component" value="Unassembled WGS sequence"/>
</dbReference>
<feature type="chain" id="PRO_5039513169" evidence="1">
    <location>
        <begin position="22"/>
        <end position="268"/>
    </location>
</feature>
<dbReference type="EMBL" id="JADIMU010000001">
    <property type="protein sequence ID" value="MBO8442148.1"/>
    <property type="molecule type" value="Genomic_DNA"/>
</dbReference>
<evidence type="ECO:0000313" key="3">
    <source>
        <dbReference type="Proteomes" id="UP000823633"/>
    </source>
</evidence>
<sequence>MGKILVSLVAFLLLLSSCSKGEDWASIYEGGDWRRLVEASASALDEGIGSESLYYRMMALYRLGEYSEACDCAVLFTLMYSDDEKWADQCHDADLILLYYSGNPRLEAEAGLRIRGDGRAGTGELVALFSALTALDDWENAAAVYNEVRPHLSARTASLMCIASQASSTIICPNLEAWMSEEGYSDELRLAIMAASRLLLSRGEASLILPLALTAYVSGEAGDGEMAIVIGDIYVQMEMLGEARTYYTYAYQSLPDTAIERLRAIQGR</sequence>
<reference evidence="2" key="2">
    <citation type="journal article" date="2021" name="PeerJ">
        <title>Extensive microbial diversity within the chicken gut microbiome revealed by metagenomics and culture.</title>
        <authorList>
            <person name="Gilroy R."/>
            <person name="Ravi A."/>
            <person name="Getino M."/>
            <person name="Pursley I."/>
            <person name="Horton D.L."/>
            <person name="Alikhan N.F."/>
            <person name="Baker D."/>
            <person name="Gharbi K."/>
            <person name="Hall N."/>
            <person name="Watson M."/>
            <person name="Adriaenssens E.M."/>
            <person name="Foster-Nyarko E."/>
            <person name="Jarju S."/>
            <person name="Secka A."/>
            <person name="Antonio M."/>
            <person name="Oren A."/>
            <person name="Chaudhuri R.R."/>
            <person name="La Ragione R."/>
            <person name="Hildebrand F."/>
            <person name="Pallen M.J."/>
        </authorList>
    </citation>
    <scope>NUCLEOTIDE SEQUENCE</scope>
    <source>
        <strain evidence="2">11167</strain>
    </source>
</reference>
<organism evidence="2 3">
    <name type="scientific">Candidatus Aphodenecus pullistercoris</name>
    <dbReference type="NCBI Taxonomy" id="2840669"/>
    <lineage>
        <taxon>Bacteria</taxon>
        <taxon>Pseudomonadati</taxon>
        <taxon>Spirochaetota</taxon>
        <taxon>Spirochaetia</taxon>
        <taxon>Spirochaetales</taxon>
        <taxon>Candidatus Aphodenecus</taxon>
    </lineage>
</organism>